<dbReference type="Pfam" id="PF11790">
    <property type="entry name" value="Glyco_hydro_cc"/>
    <property type="match status" value="1"/>
</dbReference>
<protein>
    <submittedName>
        <fullName evidence="3">Glycoside hydrolase family 128 protein</fullName>
    </submittedName>
</protein>
<evidence type="ECO:0000313" key="4">
    <source>
        <dbReference type="Proteomes" id="UP000308197"/>
    </source>
</evidence>
<organism evidence="3 4">
    <name type="scientific">Polyporus arcularius HHB13444</name>
    <dbReference type="NCBI Taxonomy" id="1314778"/>
    <lineage>
        <taxon>Eukaryota</taxon>
        <taxon>Fungi</taxon>
        <taxon>Dikarya</taxon>
        <taxon>Basidiomycota</taxon>
        <taxon>Agaricomycotina</taxon>
        <taxon>Agaricomycetes</taxon>
        <taxon>Polyporales</taxon>
        <taxon>Polyporaceae</taxon>
        <taxon>Polyporus</taxon>
    </lineage>
</organism>
<dbReference type="GO" id="GO:0009277">
    <property type="term" value="C:fungal-type cell wall"/>
    <property type="evidence" value="ECO:0007669"/>
    <property type="project" value="TreeGrafter"/>
</dbReference>
<dbReference type="Gene3D" id="3.20.20.80">
    <property type="entry name" value="Glycosidases"/>
    <property type="match status" value="1"/>
</dbReference>
<proteinExistence type="predicted"/>
<dbReference type="GO" id="GO:0016787">
    <property type="term" value="F:hydrolase activity"/>
    <property type="evidence" value="ECO:0007669"/>
    <property type="project" value="UniProtKB-KW"/>
</dbReference>
<dbReference type="GO" id="GO:0071966">
    <property type="term" value="P:fungal-type cell wall polysaccharide metabolic process"/>
    <property type="evidence" value="ECO:0007669"/>
    <property type="project" value="TreeGrafter"/>
</dbReference>
<evidence type="ECO:0000313" key="3">
    <source>
        <dbReference type="EMBL" id="TFK81849.1"/>
    </source>
</evidence>
<feature type="signal peptide" evidence="1">
    <location>
        <begin position="1"/>
        <end position="20"/>
    </location>
</feature>
<dbReference type="EMBL" id="ML211551">
    <property type="protein sequence ID" value="TFK81849.1"/>
    <property type="molecule type" value="Genomic_DNA"/>
</dbReference>
<keyword evidence="4" id="KW-1185">Reference proteome</keyword>
<gene>
    <name evidence="3" type="ORF">K466DRAFT_501408</name>
</gene>
<keyword evidence="3" id="KW-0378">Hydrolase</keyword>
<dbReference type="Proteomes" id="UP000308197">
    <property type="component" value="Unassembled WGS sequence"/>
</dbReference>
<dbReference type="InterPro" id="IPR017853">
    <property type="entry name" value="GH"/>
</dbReference>
<dbReference type="AlphaFoldDB" id="A0A5C3NYH8"/>
<dbReference type="InterPro" id="IPR024655">
    <property type="entry name" value="Asl1_glyco_hydro_catalytic"/>
</dbReference>
<dbReference type="PANTHER" id="PTHR34154">
    <property type="entry name" value="ALKALI-SENSITIVE LINKAGE PROTEIN 1"/>
    <property type="match status" value="1"/>
</dbReference>
<evidence type="ECO:0000259" key="2">
    <source>
        <dbReference type="Pfam" id="PF11790"/>
    </source>
</evidence>
<dbReference type="SUPFAM" id="SSF51445">
    <property type="entry name" value="(Trans)glycosidases"/>
    <property type="match status" value="1"/>
</dbReference>
<feature type="domain" description="Asl1-like glycosyl hydrolase catalytic" evidence="2">
    <location>
        <begin position="33"/>
        <end position="257"/>
    </location>
</feature>
<dbReference type="PANTHER" id="PTHR34154:SF3">
    <property type="entry name" value="ALKALI-SENSITIVE LINKAGE PROTEIN 1"/>
    <property type="match status" value="1"/>
</dbReference>
<dbReference type="STRING" id="1314778.A0A5C3NYH8"/>
<dbReference type="InParanoid" id="A0A5C3NYH8"/>
<reference evidence="3 4" key="1">
    <citation type="journal article" date="2019" name="Nat. Ecol. Evol.">
        <title>Megaphylogeny resolves global patterns of mushroom evolution.</title>
        <authorList>
            <person name="Varga T."/>
            <person name="Krizsan K."/>
            <person name="Foldi C."/>
            <person name="Dima B."/>
            <person name="Sanchez-Garcia M."/>
            <person name="Sanchez-Ramirez S."/>
            <person name="Szollosi G.J."/>
            <person name="Szarkandi J.G."/>
            <person name="Papp V."/>
            <person name="Albert L."/>
            <person name="Andreopoulos W."/>
            <person name="Angelini C."/>
            <person name="Antonin V."/>
            <person name="Barry K.W."/>
            <person name="Bougher N.L."/>
            <person name="Buchanan P."/>
            <person name="Buyck B."/>
            <person name="Bense V."/>
            <person name="Catcheside P."/>
            <person name="Chovatia M."/>
            <person name="Cooper J."/>
            <person name="Damon W."/>
            <person name="Desjardin D."/>
            <person name="Finy P."/>
            <person name="Geml J."/>
            <person name="Haridas S."/>
            <person name="Hughes K."/>
            <person name="Justo A."/>
            <person name="Karasinski D."/>
            <person name="Kautmanova I."/>
            <person name="Kiss B."/>
            <person name="Kocsube S."/>
            <person name="Kotiranta H."/>
            <person name="LaButti K.M."/>
            <person name="Lechner B.E."/>
            <person name="Liimatainen K."/>
            <person name="Lipzen A."/>
            <person name="Lukacs Z."/>
            <person name="Mihaltcheva S."/>
            <person name="Morgado L.N."/>
            <person name="Niskanen T."/>
            <person name="Noordeloos M.E."/>
            <person name="Ohm R.A."/>
            <person name="Ortiz-Santana B."/>
            <person name="Ovrebo C."/>
            <person name="Racz N."/>
            <person name="Riley R."/>
            <person name="Savchenko A."/>
            <person name="Shiryaev A."/>
            <person name="Soop K."/>
            <person name="Spirin V."/>
            <person name="Szebenyi C."/>
            <person name="Tomsovsky M."/>
            <person name="Tulloss R.E."/>
            <person name="Uehling J."/>
            <person name="Grigoriev I.V."/>
            <person name="Vagvolgyi C."/>
            <person name="Papp T."/>
            <person name="Martin F.M."/>
            <person name="Miettinen O."/>
            <person name="Hibbett D.S."/>
            <person name="Nagy L.G."/>
        </authorList>
    </citation>
    <scope>NUCLEOTIDE SEQUENCE [LARGE SCALE GENOMIC DNA]</scope>
    <source>
        <strain evidence="3 4">HHB13444</strain>
    </source>
</reference>
<accession>A0A5C3NYH8</accession>
<name>A0A5C3NYH8_9APHY</name>
<sequence length="260" mass="28037">MFKSTALVAFLLATSSLAGAQKAGLPWIGFNLSINQFTTTSKVSWYYTYGISSVSTRAEFVPMLWGSQQASEWDSDIEAIIEALNVKHALGFNEPNEPGQADLSPSTAAALWKQHMEPLKAHGILLGSPAPSSTPAGLNWLQEFLQACSGCNVDFIAMHHYGTIAQDFISDVENYHNTFGKPIWVTEWACEDSSAGSNSCSSSAAASFMTTTQAFLDSTDYVQRYAWSGAMAGTRPSSDQNDLMDSSGNINALGRQYIGA</sequence>
<dbReference type="InterPro" id="IPR053183">
    <property type="entry name" value="ASL1"/>
</dbReference>
<keyword evidence="1" id="KW-0732">Signal</keyword>
<evidence type="ECO:0000256" key="1">
    <source>
        <dbReference type="SAM" id="SignalP"/>
    </source>
</evidence>
<feature type="chain" id="PRO_5023054409" evidence="1">
    <location>
        <begin position="21"/>
        <end position="260"/>
    </location>
</feature>